<keyword evidence="20" id="KW-0802">TPR repeat</keyword>
<evidence type="ECO:0000256" key="8">
    <source>
        <dbReference type="ARBA" id="ARBA00023110"/>
    </source>
</evidence>
<dbReference type="SUPFAM" id="SSF51126">
    <property type="entry name" value="Pectin lyase-like"/>
    <property type="match status" value="1"/>
</dbReference>
<evidence type="ECO:0000256" key="9">
    <source>
        <dbReference type="ARBA" id="ARBA00023157"/>
    </source>
</evidence>
<evidence type="ECO:0000256" key="3">
    <source>
        <dbReference type="ARBA" id="ARBA00013194"/>
    </source>
</evidence>
<name>A0AAN6M065_9PLEO</name>
<dbReference type="PANTHER" id="PTHR31736">
    <property type="match status" value="1"/>
</dbReference>
<dbReference type="CDD" id="cd16654">
    <property type="entry name" value="RING-Ubox_CHIP"/>
    <property type="match status" value="1"/>
</dbReference>
<evidence type="ECO:0000256" key="18">
    <source>
        <dbReference type="ARBA" id="ARBA00044543"/>
    </source>
</evidence>
<feature type="compositionally biased region" description="Polar residues" evidence="22">
    <location>
        <begin position="352"/>
        <end position="366"/>
    </location>
</feature>
<keyword evidence="7 21" id="KW-0378">Hydrolase</keyword>
<dbReference type="EC" id="5.2.1.8" evidence="3"/>
<evidence type="ECO:0000256" key="19">
    <source>
        <dbReference type="ARBA" id="ARBA00048766"/>
    </source>
</evidence>
<dbReference type="Gene3D" id="3.30.40.10">
    <property type="entry name" value="Zinc/RING finger domain, C3HC4 (zinc finger)"/>
    <property type="match status" value="1"/>
</dbReference>
<dbReference type="InterPro" id="IPR012334">
    <property type="entry name" value="Pectin_lyas_fold"/>
</dbReference>
<dbReference type="SMART" id="SM00710">
    <property type="entry name" value="PbH1"/>
    <property type="match status" value="5"/>
</dbReference>
<dbReference type="GO" id="GO:0016567">
    <property type="term" value="P:protein ubiquitination"/>
    <property type="evidence" value="ECO:0007669"/>
    <property type="project" value="InterPro"/>
</dbReference>
<evidence type="ECO:0000256" key="11">
    <source>
        <dbReference type="ARBA" id="ARBA00023277"/>
    </source>
</evidence>
<evidence type="ECO:0000259" key="24">
    <source>
        <dbReference type="PROSITE" id="PS51698"/>
    </source>
</evidence>
<dbReference type="AlphaFoldDB" id="A0AAN6M065"/>
<dbReference type="InterPro" id="IPR006626">
    <property type="entry name" value="PbH1"/>
</dbReference>
<evidence type="ECO:0000256" key="15">
    <source>
        <dbReference type="ARBA" id="ARBA00037312"/>
    </source>
</evidence>
<evidence type="ECO:0000256" key="5">
    <source>
        <dbReference type="ARBA" id="ARBA00022729"/>
    </source>
</evidence>
<dbReference type="Gene3D" id="2.160.20.10">
    <property type="entry name" value="Single-stranded right-handed beta-helix, Pectin lyase-like"/>
    <property type="match status" value="1"/>
</dbReference>
<evidence type="ECO:0000256" key="16">
    <source>
        <dbReference type="ARBA" id="ARBA00038933"/>
    </source>
</evidence>
<sequence>MLITFLSVVALALPALAGMNKTGSLCTVTPSGSKDDSGYIMDAFKQCGQNGQIEITEGDYTIAKVMDVLNLKNCDISIKGKLTWNDDISYWTKNSIGVTYAQRSTAFRLGGDTFSIRGHGQALFNGNGQKWYDVNKNGSNMAGRPISLTLWKAKNVFIDGITWRQTQFWHTFVAYSENVTMTNLDMNATSTSQWNTVNTDGFDSWNSKDIVIKNWVVKCGDDCISIKGNSSNVYVKNVTCYESGAACIGSLGNNAIDYVDNILFEDFTAIHSSNAAWIKTYPGQGHVRNVTFRNFHFQDVNQPIYISPCIYSYSNCDSSRLKISDVTWENVTGAQVQHKVARFSANVTRRSAHSSQTVRVSEFQNLPPSPNKSSRNPRDVSAPPLACFVGKLRPNVRASLTSARLLPGTMPSAGNEYAAEQLKNQGNLHFKNQEYEQAEQLYGQAIQKNSKNPLLFTNRANARLKLEKWEGVINDCLASIELMTENMKAYFYLAQAQIAINHPNEALSSALRAYDLCVNSSQQTSNAATISALVTRCKKAKWDIRERDRIRRRKGLLAELETSLETQHKADMDGIDARLEAGEIGRVEAMEEKQDIRTEFEQKRDDLRTAFALSDPENLEIREVPDYLIDGITFEVMNDPVVTKNGRSYERATIIEHLKRSATDPLTREPLTIKELRPNIALKEACTEFMEKNKGWVYECEDGEMDSDPRWAHLSCGREDFEET</sequence>
<feature type="chain" id="PRO_5042941571" description="E3 ubiquitin-protein ligase CHIP" evidence="23">
    <location>
        <begin position="18"/>
        <end position="724"/>
    </location>
</feature>
<evidence type="ECO:0000256" key="10">
    <source>
        <dbReference type="ARBA" id="ARBA00023180"/>
    </source>
</evidence>
<dbReference type="GO" id="GO:0047911">
    <property type="term" value="F:galacturan 1,4-alpha-galacturonidase activity"/>
    <property type="evidence" value="ECO:0007669"/>
    <property type="project" value="UniProtKB-EC"/>
</dbReference>
<dbReference type="GO" id="GO:0004650">
    <property type="term" value="F:polygalacturonase activity"/>
    <property type="evidence" value="ECO:0007669"/>
    <property type="project" value="InterPro"/>
</dbReference>
<evidence type="ECO:0000313" key="26">
    <source>
        <dbReference type="Proteomes" id="UP001280581"/>
    </source>
</evidence>
<feature type="repeat" description="TPR" evidence="20">
    <location>
        <begin position="419"/>
        <end position="452"/>
    </location>
</feature>
<dbReference type="Pfam" id="PF04564">
    <property type="entry name" value="U-box"/>
    <property type="match status" value="1"/>
</dbReference>
<comment type="caution">
    <text evidence="25">The sequence shown here is derived from an EMBL/GenBank/DDBJ whole genome shotgun (WGS) entry which is preliminary data.</text>
</comment>
<evidence type="ECO:0000256" key="17">
    <source>
        <dbReference type="ARBA" id="ARBA00044534"/>
    </source>
</evidence>
<gene>
    <name evidence="25" type="ORF">GRF29_69g1323720</name>
</gene>
<evidence type="ECO:0000256" key="22">
    <source>
        <dbReference type="SAM" id="MobiDB-lite"/>
    </source>
</evidence>
<dbReference type="GO" id="GO:0003755">
    <property type="term" value="F:peptidyl-prolyl cis-trans isomerase activity"/>
    <property type="evidence" value="ECO:0007669"/>
    <property type="project" value="UniProtKB-KW"/>
</dbReference>
<keyword evidence="14" id="KW-0624">Polysaccharide degradation</keyword>
<dbReference type="SMART" id="SM00504">
    <property type="entry name" value="Ubox"/>
    <property type="match status" value="1"/>
</dbReference>
<keyword evidence="6" id="KW-0677">Repeat</keyword>
<dbReference type="Gene3D" id="1.25.40.10">
    <property type="entry name" value="Tetratricopeptide repeat domain"/>
    <property type="match status" value="1"/>
</dbReference>
<dbReference type="InterPro" id="IPR011990">
    <property type="entry name" value="TPR-like_helical_dom_sf"/>
</dbReference>
<proteinExistence type="inferred from homology"/>
<dbReference type="PROSITE" id="PS50005">
    <property type="entry name" value="TPR"/>
    <property type="match status" value="1"/>
</dbReference>
<keyword evidence="8" id="KW-0697">Rotamase</keyword>
<dbReference type="InterPro" id="IPR003613">
    <property type="entry name" value="Ubox_domain"/>
</dbReference>
<evidence type="ECO:0000256" key="7">
    <source>
        <dbReference type="ARBA" id="ARBA00022801"/>
    </source>
</evidence>
<evidence type="ECO:0000256" key="2">
    <source>
        <dbReference type="ARBA" id="ARBA00008834"/>
    </source>
</evidence>
<accession>A0AAN6M065</accession>
<dbReference type="EMBL" id="WVTA01000006">
    <property type="protein sequence ID" value="KAK3209292.1"/>
    <property type="molecule type" value="Genomic_DNA"/>
</dbReference>
<dbReference type="PROSITE" id="PS51698">
    <property type="entry name" value="U_BOX"/>
    <property type="match status" value="1"/>
</dbReference>
<evidence type="ECO:0000256" key="12">
    <source>
        <dbReference type="ARBA" id="ARBA00023295"/>
    </source>
</evidence>
<reference evidence="25 26" key="1">
    <citation type="submission" date="2021-02" db="EMBL/GenBank/DDBJ databases">
        <title>Genome assembly of Pseudopithomyces chartarum.</title>
        <authorList>
            <person name="Jauregui R."/>
            <person name="Singh J."/>
            <person name="Voisey C."/>
        </authorList>
    </citation>
    <scope>NUCLEOTIDE SEQUENCE [LARGE SCALE GENOMIC DNA]</scope>
    <source>
        <strain evidence="25 26">AGR01</strain>
    </source>
</reference>
<dbReference type="SUPFAM" id="SSF57850">
    <property type="entry name" value="RING/U-box"/>
    <property type="match status" value="1"/>
</dbReference>
<feature type="signal peptide" evidence="23">
    <location>
        <begin position="1"/>
        <end position="17"/>
    </location>
</feature>
<organism evidence="25 26">
    <name type="scientific">Pseudopithomyces chartarum</name>
    <dbReference type="NCBI Taxonomy" id="1892770"/>
    <lineage>
        <taxon>Eukaryota</taxon>
        <taxon>Fungi</taxon>
        <taxon>Dikarya</taxon>
        <taxon>Ascomycota</taxon>
        <taxon>Pezizomycotina</taxon>
        <taxon>Dothideomycetes</taxon>
        <taxon>Pleosporomycetidae</taxon>
        <taxon>Pleosporales</taxon>
        <taxon>Massarineae</taxon>
        <taxon>Didymosphaeriaceae</taxon>
        <taxon>Pseudopithomyces</taxon>
    </lineage>
</organism>
<evidence type="ECO:0000256" key="14">
    <source>
        <dbReference type="ARBA" id="ARBA00023326"/>
    </source>
</evidence>
<feature type="region of interest" description="Disordered" evidence="22">
    <location>
        <begin position="352"/>
        <end position="380"/>
    </location>
</feature>
<dbReference type="InterPro" id="IPR045202">
    <property type="entry name" value="CHIP_RING-Ubox"/>
</dbReference>
<evidence type="ECO:0000256" key="21">
    <source>
        <dbReference type="RuleBase" id="RU361169"/>
    </source>
</evidence>
<dbReference type="InterPro" id="IPR019734">
    <property type="entry name" value="TPR_rpt"/>
</dbReference>
<dbReference type="GO" id="GO:0004842">
    <property type="term" value="F:ubiquitin-protein transferase activity"/>
    <property type="evidence" value="ECO:0007669"/>
    <property type="project" value="InterPro"/>
</dbReference>
<dbReference type="GO" id="GO:0071555">
    <property type="term" value="P:cell wall organization"/>
    <property type="evidence" value="ECO:0007669"/>
    <property type="project" value="UniProtKB-KW"/>
</dbReference>
<dbReference type="InterPro" id="IPR000743">
    <property type="entry name" value="Glyco_hydro_28"/>
</dbReference>
<keyword evidence="10" id="KW-0325">Glycoprotein</keyword>
<evidence type="ECO:0000256" key="13">
    <source>
        <dbReference type="ARBA" id="ARBA00023316"/>
    </source>
</evidence>
<comment type="similarity">
    <text evidence="2 21">Belongs to the glycosyl hydrolase 28 family.</text>
</comment>
<dbReference type="GO" id="GO:0005576">
    <property type="term" value="C:extracellular region"/>
    <property type="evidence" value="ECO:0007669"/>
    <property type="project" value="UniProtKB-SubCell"/>
</dbReference>
<comment type="function">
    <text evidence="15">Specific in hydrolyzing the terminal glycosidic bond of polygalacturonic acid and oligogalacturonates.</text>
</comment>
<dbReference type="SMART" id="SM00028">
    <property type="entry name" value="TPR"/>
    <property type="match status" value="3"/>
</dbReference>
<dbReference type="Proteomes" id="UP001280581">
    <property type="component" value="Unassembled WGS sequence"/>
</dbReference>
<keyword evidence="9" id="KW-1015">Disulfide bond</keyword>
<keyword evidence="26" id="KW-1185">Reference proteome</keyword>
<evidence type="ECO:0000256" key="1">
    <source>
        <dbReference type="ARBA" id="ARBA00004613"/>
    </source>
</evidence>
<dbReference type="InterPro" id="IPR013083">
    <property type="entry name" value="Znf_RING/FYVE/PHD"/>
</dbReference>
<keyword evidence="11" id="KW-0119">Carbohydrate metabolism</keyword>
<evidence type="ECO:0000256" key="6">
    <source>
        <dbReference type="ARBA" id="ARBA00022737"/>
    </source>
</evidence>
<dbReference type="GO" id="GO:0045490">
    <property type="term" value="P:pectin catabolic process"/>
    <property type="evidence" value="ECO:0007669"/>
    <property type="project" value="UniProtKB-ARBA"/>
</dbReference>
<evidence type="ECO:0000256" key="23">
    <source>
        <dbReference type="SAM" id="SignalP"/>
    </source>
</evidence>
<evidence type="ECO:0000256" key="4">
    <source>
        <dbReference type="ARBA" id="ARBA00022525"/>
    </source>
</evidence>
<dbReference type="Pfam" id="PF00295">
    <property type="entry name" value="Glyco_hydro_28"/>
    <property type="match status" value="1"/>
</dbReference>
<keyword evidence="13" id="KW-0961">Cell wall biogenesis/degradation</keyword>
<dbReference type="PANTHER" id="PTHR31736:SF12">
    <property type="entry name" value="EXO-POLYGALACTURONASE, PUTATIVE-RELATED"/>
    <property type="match status" value="1"/>
</dbReference>
<keyword evidence="12 21" id="KW-0326">Glycosidase</keyword>
<feature type="domain" description="U-box" evidence="24">
    <location>
        <begin position="623"/>
        <end position="696"/>
    </location>
</feature>
<comment type="catalytic activity">
    <reaction evidence="19">
        <text>[(1-&gt;4)-alpha-D-galacturonosyl](n) + H2O = alpha-D-galacturonate + [(1-&gt;4)-alpha-D-galacturonosyl](n-1)</text>
        <dbReference type="Rhea" id="RHEA:14117"/>
        <dbReference type="Rhea" id="RHEA-COMP:14570"/>
        <dbReference type="Rhea" id="RHEA-COMP:14572"/>
        <dbReference type="ChEBI" id="CHEBI:15377"/>
        <dbReference type="ChEBI" id="CHEBI:58658"/>
        <dbReference type="ChEBI" id="CHEBI:140523"/>
        <dbReference type="EC" id="3.2.1.67"/>
    </reaction>
</comment>
<protein>
    <recommendedName>
        <fullName evidence="17">E3 ubiquitin-protein ligase CHIP</fullName>
        <ecNumber evidence="16">3.2.1.67</ecNumber>
        <ecNumber evidence="3">5.2.1.8</ecNumber>
    </recommendedName>
    <alternativeName>
        <fullName evidence="18">RING-type E3 ubiquitin transferase CHIP</fullName>
    </alternativeName>
</protein>
<dbReference type="InterPro" id="IPR011050">
    <property type="entry name" value="Pectin_lyase_fold/virulence"/>
</dbReference>
<comment type="subcellular location">
    <subcellularLocation>
        <location evidence="1">Secreted</location>
    </subcellularLocation>
</comment>
<evidence type="ECO:0000313" key="25">
    <source>
        <dbReference type="EMBL" id="KAK3209292.1"/>
    </source>
</evidence>
<dbReference type="SUPFAM" id="SSF48452">
    <property type="entry name" value="TPR-like"/>
    <property type="match status" value="1"/>
</dbReference>
<keyword evidence="8" id="KW-0413">Isomerase</keyword>
<keyword evidence="5 23" id="KW-0732">Signal</keyword>
<evidence type="ECO:0000256" key="20">
    <source>
        <dbReference type="PROSITE-ProRule" id="PRU00339"/>
    </source>
</evidence>
<dbReference type="EC" id="3.2.1.67" evidence="16"/>
<keyword evidence="4" id="KW-0964">Secreted</keyword>